<protein>
    <recommendedName>
        <fullName evidence="3">F-box domain-containing protein</fullName>
    </recommendedName>
</protein>
<dbReference type="Gene3D" id="3.80.10.10">
    <property type="entry name" value="Ribonuclease Inhibitor"/>
    <property type="match status" value="1"/>
</dbReference>
<dbReference type="EMBL" id="MU151095">
    <property type="protein sequence ID" value="KAF9450896.1"/>
    <property type="molecule type" value="Genomic_DNA"/>
</dbReference>
<name>A0A9P5XJH5_9AGAR</name>
<keyword evidence="2" id="KW-1185">Reference proteome</keyword>
<accession>A0A9P5XJH5</accession>
<dbReference type="OrthoDB" id="3039255at2759"/>
<gene>
    <name evidence="1" type="ORF">P691DRAFT_809245</name>
</gene>
<reference evidence="1" key="1">
    <citation type="submission" date="2020-11" db="EMBL/GenBank/DDBJ databases">
        <authorList>
            <consortium name="DOE Joint Genome Institute"/>
            <person name="Ahrendt S."/>
            <person name="Riley R."/>
            <person name="Andreopoulos W."/>
            <person name="Labutti K."/>
            <person name="Pangilinan J."/>
            <person name="Ruiz-Duenas F.J."/>
            <person name="Barrasa J.M."/>
            <person name="Sanchez-Garcia M."/>
            <person name="Camarero S."/>
            <person name="Miyauchi S."/>
            <person name="Serrano A."/>
            <person name="Linde D."/>
            <person name="Babiker R."/>
            <person name="Drula E."/>
            <person name="Ayuso-Fernandez I."/>
            <person name="Pacheco R."/>
            <person name="Padilla G."/>
            <person name="Ferreira P."/>
            <person name="Barriuso J."/>
            <person name="Kellner H."/>
            <person name="Castanera R."/>
            <person name="Alfaro M."/>
            <person name="Ramirez L."/>
            <person name="Pisabarro A.G."/>
            <person name="Kuo A."/>
            <person name="Tritt A."/>
            <person name="Lipzen A."/>
            <person name="He G."/>
            <person name="Yan M."/>
            <person name="Ng V."/>
            <person name="Cullen D."/>
            <person name="Martin F."/>
            <person name="Rosso M.-N."/>
            <person name="Henrissat B."/>
            <person name="Hibbett D."/>
            <person name="Martinez A.T."/>
            <person name="Grigoriev I.V."/>
        </authorList>
    </citation>
    <scope>NUCLEOTIDE SEQUENCE</scope>
    <source>
        <strain evidence="1">MF-IS2</strain>
    </source>
</reference>
<sequence length="538" mass="61468">MEFQSQHTHLDLPCEIWECVAQFLTDDQLQQMYSVNRTFYRVAMGLRYHQITIGNIYGPGGFETFNCLISSAFHCHVPFDSGNPELVQHVQSLRLKSTPVGDILADTFAKTRMGMVRSRHKRGASLADFFRRSTQRRGEVEKGHISTAEKLRGFVNALKRLTKLTIEWDASWGGPDLFDGPAELLVTIGWQAYSSNIRELELNISVEICERVVLPSLRLDRLETLILRLEKFYTNTDDTEIIRKTLVPFVLGHINTLKALTFKSFQNLDMTTFFQNIGHIPNLKRLHIQQPYLGVGYTHSNSFLLHLYVDTLVDFSWDFYEAPDPRFNYTPAEVWFAQPPYHVKFLNLRHLALGLRGFPLREYFDEIASYIETHHDTLVTLKLTGWAFDMNQFHKLVERIASPSLVELELSVDVLCSAVILDLAENFSCLQVLHLSYNEVGRQVWVPDLQAYRPAEPPSDADPVPHTGATLQVKISQFVEDVSVLCLPCWRLSALSLAGGTRYLRLTTARVGSLLLKGLPRVGFINGLYREDFLELEA</sequence>
<dbReference type="SUPFAM" id="SSF52047">
    <property type="entry name" value="RNI-like"/>
    <property type="match status" value="1"/>
</dbReference>
<organism evidence="1 2">
    <name type="scientific">Macrolepiota fuliginosa MF-IS2</name>
    <dbReference type="NCBI Taxonomy" id="1400762"/>
    <lineage>
        <taxon>Eukaryota</taxon>
        <taxon>Fungi</taxon>
        <taxon>Dikarya</taxon>
        <taxon>Basidiomycota</taxon>
        <taxon>Agaricomycotina</taxon>
        <taxon>Agaricomycetes</taxon>
        <taxon>Agaricomycetidae</taxon>
        <taxon>Agaricales</taxon>
        <taxon>Agaricineae</taxon>
        <taxon>Agaricaceae</taxon>
        <taxon>Macrolepiota</taxon>
    </lineage>
</organism>
<dbReference type="AlphaFoldDB" id="A0A9P5XJH5"/>
<dbReference type="Proteomes" id="UP000807342">
    <property type="component" value="Unassembled WGS sequence"/>
</dbReference>
<comment type="caution">
    <text evidence="1">The sequence shown here is derived from an EMBL/GenBank/DDBJ whole genome shotgun (WGS) entry which is preliminary data.</text>
</comment>
<dbReference type="InterPro" id="IPR032675">
    <property type="entry name" value="LRR_dom_sf"/>
</dbReference>
<proteinExistence type="predicted"/>
<evidence type="ECO:0008006" key="3">
    <source>
        <dbReference type="Google" id="ProtNLM"/>
    </source>
</evidence>
<evidence type="ECO:0000313" key="2">
    <source>
        <dbReference type="Proteomes" id="UP000807342"/>
    </source>
</evidence>
<evidence type="ECO:0000313" key="1">
    <source>
        <dbReference type="EMBL" id="KAF9450896.1"/>
    </source>
</evidence>